<organism evidence="1 2">
    <name type="scientific">Trypanosoma rangeli SC58</name>
    <dbReference type="NCBI Taxonomy" id="429131"/>
    <lineage>
        <taxon>Eukaryota</taxon>
        <taxon>Discoba</taxon>
        <taxon>Euglenozoa</taxon>
        <taxon>Kinetoplastea</taxon>
        <taxon>Metakinetoplastina</taxon>
        <taxon>Trypanosomatida</taxon>
        <taxon>Trypanosomatidae</taxon>
        <taxon>Trypanosoma</taxon>
        <taxon>Herpetosoma</taxon>
    </lineage>
</organism>
<dbReference type="EMBL" id="AUPL01004292">
    <property type="protein sequence ID" value="ESL08013.1"/>
    <property type="molecule type" value="Genomic_DNA"/>
</dbReference>
<dbReference type="Gene3D" id="3.10.520.10">
    <property type="entry name" value="ApbE-like domains"/>
    <property type="match status" value="1"/>
</dbReference>
<reference evidence="1 2" key="1">
    <citation type="submission" date="2013-07" db="EMBL/GenBank/DDBJ databases">
        <authorList>
            <person name="Stoco P.H."/>
            <person name="Wagner G."/>
            <person name="Gerber A."/>
            <person name="Zaha A."/>
            <person name="Thompson C."/>
            <person name="Bartholomeu D.C."/>
            <person name="Luckemeyer D.D."/>
            <person name="Bahia D."/>
            <person name="Loreto E."/>
            <person name="Prestes E.B."/>
            <person name="Lima F.M."/>
            <person name="Rodrigues-Luiz G."/>
            <person name="Vallejo G.A."/>
            <person name="Filho J.F."/>
            <person name="Monteiro K.M."/>
            <person name="Tyler K.M."/>
            <person name="de Almeida L.G."/>
            <person name="Ortiz M.F."/>
            <person name="Siervo M.A."/>
            <person name="de Moraes M.H."/>
            <person name="Cunha O.L."/>
            <person name="Mendonca-Neto R."/>
            <person name="Silva R."/>
            <person name="Teixeira S.M."/>
            <person name="Murta S.M."/>
            <person name="Sincero T.C."/>
            <person name="Mendes T.A."/>
            <person name="Urmenyi T.P."/>
            <person name="Silva V.G."/>
            <person name="da Rocha W.D."/>
            <person name="Andersson B."/>
            <person name="Romanha A.J."/>
            <person name="Steindel M."/>
            <person name="de Vasconcelos A.T."/>
            <person name="Grisard E.C."/>
        </authorList>
    </citation>
    <scope>NUCLEOTIDE SEQUENCE [LARGE SCALE GENOMIC DNA]</scope>
    <source>
        <strain evidence="1 2">SC58</strain>
    </source>
</reference>
<dbReference type="Proteomes" id="UP000031737">
    <property type="component" value="Unassembled WGS sequence"/>
</dbReference>
<dbReference type="InterPro" id="IPR003374">
    <property type="entry name" value="ApbE-like_sf"/>
</dbReference>
<protein>
    <submittedName>
        <fullName evidence="1">Uncharacterized protein</fullName>
    </submittedName>
</protein>
<sequence>MASWDPGSYVAEALSRRIRAFARQEKYNNLPSYFDAVTNTLQAHEDSKCTAAVLEKQLQQNVAIDVDVWGKPFTLVVNPRDVRGLSSAKKSVESIIEDSVKVTETICLELSNLNGKAGTFTVSEGLFGILNHVREMNLLTGNRFDPTSEGRRVPSSAQQEPSILSELVASEGFKIYWPKGMSLCFDEYMKAWFVDHVTIQLNTMNEFVGFLASYEGFARAVGHPRDSEVWKSGICEISANDKKRCITSLELFEEKSAIATQTVPQYFLDPFGLQSSTAICRTTTTAYCLSRTMAESGDNESALLFVHEWRNNHAPDSKEALFSFLLINSDGKYISDLTDDAVGENDHLRLHLYDNKVQASQAHQQIEKKMSYEECARKALLRTNCSDGLHVMTAERDGALENEIKKCFSRLPVPCVVTSYLDSMEHVCVSPVFCMEFFEGDGMCTLCLAQTSPFYNYVYANGSRATLNFFHSNGDVTYESIQKEYPFWINQAENAACFFEYQGGRYVTTTVLKKECTQAVFITMESHLLGDQLFVIGRVLCDTPSNVLFKKGGLFSSTDLSLCEQINPVLFTTVHKLYGTVGLVGRGCHVCTLCPPIVILYCPSESTGFVLDEKKGGDICNITFPSKEGGAAFLGKTYDELRSAIPVPASQVLSLPQENVAFRVKGRIVQTLTGRLAKDVICIIAVMGITDINKDPLVLNVSSQCKVSECISEHVIQ</sequence>
<accession>A0A061IXZ8</accession>
<gene>
    <name evidence="1" type="ORF">TRSC58_04292</name>
</gene>
<comment type="caution">
    <text evidence="1">The sequence shown here is derived from an EMBL/GenBank/DDBJ whole genome shotgun (WGS) entry which is preliminary data.</text>
</comment>
<dbReference type="OrthoDB" id="243440at2759"/>
<dbReference type="VEuPathDB" id="TriTrypDB:TRSC58_04292"/>
<dbReference type="AlphaFoldDB" id="A0A061IXZ8"/>
<dbReference type="SUPFAM" id="SSF143631">
    <property type="entry name" value="ApbE-like"/>
    <property type="match status" value="1"/>
</dbReference>
<evidence type="ECO:0000313" key="2">
    <source>
        <dbReference type="Proteomes" id="UP000031737"/>
    </source>
</evidence>
<name>A0A061IXZ8_TRYRA</name>
<proteinExistence type="predicted"/>
<keyword evidence="2" id="KW-1185">Reference proteome</keyword>
<evidence type="ECO:0000313" key="1">
    <source>
        <dbReference type="EMBL" id="ESL08013.1"/>
    </source>
</evidence>